<dbReference type="GO" id="GO:0051205">
    <property type="term" value="P:protein insertion into membrane"/>
    <property type="evidence" value="ECO:0007669"/>
    <property type="project" value="UniProtKB-UniRule"/>
</dbReference>
<keyword evidence="7" id="KW-1185">Reference proteome</keyword>
<evidence type="ECO:0000256" key="4">
    <source>
        <dbReference type="HAMAP-Rule" id="MF_00925"/>
    </source>
</evidence>
<dbReference type="GO" id="GO:0043165">
    <property type="term" value="P:Gram-negative-bacterium-type cell outer membrane assembly"/>
    <property type="evidence" value="ECO:0007669"/>
    <property type="project" value="UniProtKB-UniRule"/>
</dbReference>
<dbReference type="Proteomes" id="UP000218332">
    <property type="component" value="Unassembled WGS sequence"/>
</dbReference>
<dbReference type="InterPro" id="IPR026592">
    <property type="entry name" value="BamE"/>
</dbReference>
<keyword evidence="3 4" id="KW-0998">Cell outer membrane</keyword>
<reference evidence="6 7" key="1">
    <citation type="submission" date="2017-07" db="EMBL/GenBank/DDBJ databases">
        <title>Tamlnaduibacter salinus (Mi-7) genome sequencing.</title>
        <authorList>
            <person name="Verma A."/>
            <person name="Krishnamurthi S."/>
        </authorList>
    </citation>
    <scope>NUCLEOTIDE SEQUENCE [LARGE SCALE GENOMIC DNA]</scope>
    <source>
        <strain evidence="6 7">Mi-7</strain>
    </source>
</reference>
<dbReference type="EMBL" id="NMPM01000014">
    <property type="protein sequence ID" value="PAV26800.1"/>
    <property type="molecule type" value="Genomic_DNA"/>
</dbReference>
<accession>A0A2A2I6P7</accession>
<dbReference type="InterPro" id="IPR037873">
    <property type="entry name" value="BamE-like"/>
</dbReference>
<keyword evidence="6" id="KW-0946">Virion</keyword>
<evidence type="ECO:0000256" key="3">
    <source>
        <dbReference type="ARBA" id="ARBA00023237"/>
    </source>
</evidence>
<gene>
    <name evidence="4" type="primary">bamE</name>
    <name evidence="6" type="ORF">CF392_03750</name>
</gene>
<evidence type="ECO:0000256" key="2">
    <source>
        <dbReference type="ARBA" id="ARBA00023136"/>
    </source>
</evidence>
<proteinExistence type="inferred from homology"/>
<dbReference type="InterPro" id="IPR007450">
    <property type="entry name" value="BamE_dom"/>
</dbReference>
<dbReference type="GO" id="GO:0030674">
    <property type="term" value="F:protein-macromolecule adaptor activity"/>
    <property type="evidence" value="ECO:0007669"/>
    <property type="project" value="TreeGrafter"/>
</dbReference>
<evidence type="ECO:0000259" key="5">
    <source>
        <dbReference type="Pfam" id="PF04355"/>
    </source>
</evidence>
<dbReference type="PROSITE" id="PS51257">
    <property type="entry name" value="PROKAR_LIPOPROTEIN"/>
    <property type="match status" value="1"/>
</dbReference>
<dbReference type="AlphaFoldDB" id="A0A2A2I6P7"/>
<evidence type="ECO:0000256" key="1">
    <source>
        <dbReference type="ARBA" id="ARBA00022729"/>
    </source>
</evidence>
<evidence type="ECO:0000313" key="6">
    <source>
        <dbReference type="EMBL" id="PAV26800.1"/>
    </source>
</evidence>
<keyword evidence="4" id="KW-0564">Palmitate</keyword>
<feature type="domain" description="Outer membrane protein assembly factor BamE" evidence="5">
    <location>
        <begin position="29"/>
        <end position="96"/>
    </location>
</feature>
<comment type="similarity">
    <text evidence="4">Belongs to the BamE family.</text>
</comment>
<comment type="function">
    <text evidence="4">Part of the outer membrane protein assembly complex, which is involved in assembly and insertion of beta-barrel proteins into the outer membrane.</text>
</comment>
<keyword evidence="4" id="KW-0449">Lipoprotein</keyword>
<keyword evidence="2 4" id="KW-0472">Membrane</keyword>
<organism evidence="6 7">
    <name type="scientific">Tamilnaduibacter salinus</name>
    <dbReference type="NCBI Taxonomy" id="1484056"/>
    <lineage>
        <taxon>Bacteria</taxon>
        <taxon>Pseudomonadati</taxon>
        <taxon>Pseudomonadota</taxon>
        <taxon>Gammaproteobacteria</taxon>
        <taxon>Pseudomonadales</taxon>
        <taxon>Marinobacteraceae</taxon>
        <taxon>Tamilnaduibacter</taxon>
    </lineage>
</organism>
<dbReference type="HAMAP" id="MF_00925">
    <property type="entry name" value="OM_assembly_BamE"/>
    <property type="match status" value="1"/>
</dbReference>
<name>A0A2A2I6P7_9GAMM</name>
<comment type="caution">
    <text evidence="6">The sequence shown here is derived from an EMBL/GenBank/DDBJ whole genome shotgun (WGS) entry which is preliminary data.</text>
</comment>
<sequence length="108" mass="12282">MKSVLALSLALLMTGCVFPGVYRIDVQQGNILDEEDLARLESGMSRSDVRDALGSPIMLNPVDDSREYYVYTYQEDGGEIREQRVVVYYEGDQYSHYEANLLDETPAY</sequence>
<dbReference type="Gene3D" id="3.30.1450.10">
    <property type="match status" value="1"/>
</dbReference>
<dbReference type="RefSeq" id="WP_095610133.1">
    <property type="nucleotide sequence ID" value="NZ_NMPM01000014.1"/>
</dbReference>
<dbReference type="Pfam" id="PF04355">
    <property type="entry name" value="BamE"/>
    <property type="match status" value="1"/>
</dbReference>
<protein>
    <recommendedName>
        <fullName evidence="4">Outer membrane protein assembly factor BamE</fullName>
    </recommendedName>
</protein>
<evidence type="ECO:0000313" key="7">
    <source>
        <dbReference type="Proteomes" id="UP000218332"/>
    </source>
</evidence>
<keyword evidence="6" id="KW-0261">Viral envelope protein</keyword>
<dbReference type="GO" id="GO:1990063">
    <property type="term" value="C:Bam protein complex"/>
    <property type="evidence" value="ECO:0007669"/>
    <property type="project" value="TreeGrafter"/>
</dbReference>
<comment type="subunit">
    <text evidence="4">Part of the Bam complex.</text>
</comment>
<dbReference type="PANTHER" id="PTHR37482:SF1">
    <property type="entry name" value="OUTER MEMBRANE PROTEIN ASSEMBLY FACTOR BAME"/>
    <property type="match status" value="1"/>
</dbReference>
<dbReference type="PANTHER" id="PTHR37482">
    <property type="entry name" value="OUTER MEMBRANE PROTEIN ASSEMBLY FACTOR BAME"/>
    <property type="match status" value="1"/>
</dbReference>
<comment type="subcellular location">
    <subcellularLocation>
        <location evidence="4">Cell outer membrane</location>
        <topology evidence="4">Lipid-anchor</topology>
    </subcellularLocation>
</comment>
<keyword evidence="1 4" id="KW-0732">Signal</keyword>